<evidence type="ECO:0000256" key="1">
    <source>
        <dbReference type="SAM" id="Coils"/>
    </source>
</evidence>
<protein>
    <submittedName>
        <fullName evidence="3">Uncharacterized protein</fullName>
    </submittedName>
</protein>
<keyword evidence="2" id="KW-1133">Transmembrane helix</keyword>
<organism evidence="3">
    <name type="scientific">viral metagenome</name>
    <dbReference type="NCBI Taxonomy" id="1070528"/>
    <lineage>
        <taxon>unclassified sequences</taxon>
        <taxon>metagenomes</taxon>
        <taxon>organismal metagenomes</taxon>
    </lineage>
</organism>
<evidence type="ECO:0000313" key="3">
    <source>
        <dbReference type="EMBL" id="QHS94662.1"/>
    </source>
</evidence>
<proteinExistence type="predicted"/>
<accession>A0A6C0BRQ6</accession>
<feature type="coiled-coil region" evidence="1">
    <location>
        <begin position="52"/>
        <end position="100"/>
    </location>
</feature>
<evidence type="ECO:0000256" key="2">
    <source>
        <dbReference type="SAM" id="Phobius"/>
    </source>
</evidence>
<keyword evidence="2" id="KW-0812">Transmembrane</keyword>
<sequence length="243" mass="27838">MNDNQSNIITRIKNLQDSELMVLDKGTVNKFDLAKDLYEERIRLYDSMDTTYRNLSVDIVNKEEELRKKRKASVFAFSESEAAGKRVNELNEKNKNVSRQIELTTYYNDRNNKTGEIIKKITIIISILVIIMVLYKQDEIYIPPAVIYTLTFVTITIGIVIFIMDMISVTSRDNMDFKKFDWNFNPPNEKENTIDLALDADIDTSALNLFGIKTPGIDCSEGECCGDGTVWDNALYKCKPAQV</sequence>
<dbReference type="AlphaFoldDB" id="A0A6C0BRQ6"/>
<keyword evidence="2" id="KW-0472">Membrane</keyword>
<keyword evidence="1" id="KW-0175">Coiled coil</keyword>
<dbReference type="EMBL" id="MN739228">
    <property type="protein sequence ID" value="QHS94662.1"/>
    <property type="molecule type" value="Genomic_DNA"/>
</dbReference>
<feature type="transmembrane region" description="Helical" evidence="2">
    <location>
        <begin position="147"/>
        <end position="169"/>
    </location>
</feature>
<feature type="transmembrane region" description="Helical" evidence="2">
    <location>
        <begin position="117"/>
        <end position="135"/>
    </location>
</feature>
<reference evidence="3" key="1">
    <citation type="journal article" date="2020" name="Nature">
        <title>Giant virus diversity and host interactions through global metagenomics.</title>
        <authorList>
            <person name="Schulz F."/>
            <person name="Roux S."/>
            <person name="Paez-Espino D."/>
            <person name="Jungbluth S."/>
            <person name="Walsh D.A."/>
            <person name="Denef V.J."/>
            <person name="McMahon K.D."/>
            <person name="Konstantinidis K.T."/>
            <person name="Eloe-Fadrosh E.A."/>
            <person name="Kyrpides N.C."/>
            <person name="Woyke T."/>
        </authorList>
    </citation>
    <scope>NUCLEOTIDE SEQUENCE</scope>
    <source>
        <strain evidence="3">GVMAG-M-3300018416-45</strain>
    </source>
</reference>
<name>A0A6C0BRQ6_9ZZZZ</name>